<evidence type="ECO:0000313" key="4">
    <source>
        <dbReference type="Proteomes" id="UP000306602"/>
    </source>
</evidence>
<dbReference type="RefSeq" id="WP_136464727.1">
    <property type="nucleotide sequence ID" value="NZ_SRKY01000008.1"/>
</dbReference>
<evidence type="ECO:0000313" key="3">
    <source>
        <dbReference type="EMBL" id="THH34260.1"/>
    </source>
</evidence>
<feature type="transmembrane region" description="Helical" evidence="2">
    <location>
        <begin position="47"/>
        <end position="80"/>
    </location>
</feature>
<keyword evidence="4" id="KW-1185">Reference proteome</keyword>
<name>A0A4S4NE06_9RHOB</name>
<feature type="region of interest" description="Disordered" evidence="1">
    <location>
        <begin position="1"/>
        <end position="22"/>
    </location>
</feature>
<dbReference type="OrthoDB" id="7861530at2"/>
<dbReference type="EMBL" id="SRKY01000008">
    <property type="protein sequence ID" value="THH34260.1"/>
    <property type="molecule type" value="Genomic_DNA"/>
</dbReference>
<comment type="caution">
    <text evidence="3">The sequence shown here is derived from an EMBL/GenBank/DDBJ whole genome shotgun (WGS) entry which is preliminary data.</text>
</comment>
<protein>
    <submittedName>
        <fullName evidence="3">Uncharacterized protein</fullName>
    </submittedName>
</protein>
<evidence type="ECO:0000256" key="1">
    <source>
        <dbReference type="SAM" id="MobiDB-lite"/>
    </source>
</evidence>
<sequence length="167" mass="17977">MAGLADPAPSAATATASPKPRAKNLLGGIPRLDGGGLRQHVTGGRLVAAALLLLVVLMPALMFLLFVLFLTVIAGIFLAFGSDSVWETVARQTARFAARHPEQGKTLFRWLDSVACRWDLALDCFPDGTVDALYMPDFANFQSERDARKNAHDAAVTERLARLQSNG</sequence>
<accession>A0A4S4NE06</accession>
<reference evidence="3 4" key="1">
    <citation type="submission" date="2019-04" db="EMBL/GenBank/DDBJ databases">
        <title>Shimia ponticola sp. nov., isolated from seawater.</title>
        <authorList>
            <person name="Kim Y.-O."/>
            <person name="Yoon J.-H."/>
        </authorList>
    </citation>
    <scope>NUCLEOTIDE SEQUENCE [LARGE SCALE GENOMIC DNA]</scope>
    <source>
        <strain evidence="3 4">MYP11</strain>
    </source>
</reference>
<keyword evidence="2" id="KW-0472">Membrane</keyword>
<dbReference type="Proteomes" id="UP000306602">
    <property type="component" value="Unassembled WGS sequence"/>
</dbReference>
<keyword evidence="2" id="KW-1133">Transmembrane helix</keyword>
<proteinExistence type="predicted"/>
<gene>
    <name evidence="3" type="ORF">E4Z66_19300</name>
</gene>
<keyword evidence="2" id="KW-0812">Transmembrane</keyword>
<dbReference type="AlphaFoldDB" id="A0A4S4NE06"/>
<organism evidence="3 4">
    <name type="scientific">Aliishimia ponticola</name>
    <dbReference type="NCBI Taxonomy" id="2499833"/>
    <lineage>
        <taxon>Bacteria</taxon>
        <taxon>Pseudomonadati</taxon>
        <taxon>Pseudomonadota</taxon>
        <taxon>Alphaproteobacteria</taxon>
        <taxon>Rhodobacterales</taxon>
        <taxon>Paracoccaceae</taxon>
        <taxon>Aliishimia</taxon>
    </lineage>
</organism>
<feature type="compositionally biased region" description="Low complexity" evidence="1">
    <location>
        <begin position="1"/>
        <end position="19"/>
    </location>
</feature>
<evidence type="ECO:0000256" key="2">
    <source>
        <dbReference type="SAM" id="Phobius"/>
    </source>
</evidence>